<keyword evidence="1" id="KW-0472">Membrane</keyword>
<protein>
    <submittedName>
        <fullName evidence="2">Uncharacterized protein</fullName>
    </submittedName>
</protein>
<name>A0A8X7QV57_BRACI</name>
<keyword evidence="1" id="KW-0812">Transmembrane</keyword>
<evidence type="ECO:0000256" key="1">
    <source>
        <dbReference type="SAM" id="Phobius"/>
    </source>
</evidence>
<evidence type="ECO:0000313" key="3">
    <source>
        <dbReference type="Proteomes" id="UP000886595"/>
    </source>
</evidence>
<dbReference type="EMBL" id="JAAMPC010000012">
    <property type="protein sequence ID" value="KAG2274353.1"/>
    <property type="molecule type" value="Genomic_DNA"/>
</dbReference>
<keyword evidence="3" id="KW-1185">Reference proteome</keyword>
<feature type="transmembrane region" description="Helical" evidence="1">
    <location>
        <begin position="53"/>
        <end position="73"/>
    </location>
</feature>
<gene>
    <name evidence="2" type="ORF">Bca52824_056908</name>
</gene>
<keyword evidence="1" id="KW-1133">Transmembrane helix</keyword>
<evidence type="ECO:0000313" key="2">
    <source>
        <dbReference type="EMBL" id="KAG2274353.1"/>
    </source>
</evidence>
<proteinExistence type="predicted"/>
<sequence>MIYQDHNTDYGNKGIYSTRLGIVSGIKKGICGRLRKSRNCIQWRWNLEIIKTALWIFTDESLWCIIVLLFWLIKFQKLKFFVIMTQSQLLNHGEEQLNGEGMRKRLKISVAHFDNSAMIKTYSKTLIGRCMNPEEQEMKRCLQIFQRLGNWRTG</sequence>
<organism evidence="2 3">
    <name type="scientific">Brassica carinata</name>
    <name type="common">Ethiopian mustard</name>
    <name type="synonym">Abyssinian cabbage</name>
    <dbReference type="NCBI Taxonomy" id="52824"/>
    <lineage>
        <taxon>Eukaryota</taxon>
        <taxon>Viridiplantae</taxon>
        <taxon>Streptophyta</taxon>
        <taxon>Embryophyta</taxon>
        <taxon>Tracheophyta</taxon>
        <taxon>Spermatophyta</taxon>
        <taxon>Magnoliopsida</taxon>
        <taxon>eudicotyledons</taxon>
        <taxon>Gunneridae</taxon>
        <taxon>Pentapetalae</taxon>
        <taxon>rosids</taxon>
        <taxon>malvids</taxon>
        <taxon>Brassicales</taxon>
        <taxon>Brassicaceae</taxon>
        <taxon>Brassiceae</taxon>
        <taxon>Brassica</taxon>
    </lineage>
</organism>
<reference evidence="2 3" key="1">
    <citation type="submission" date="2020-02" db="EMBL/GenBank/DDBJ databases">
        <authorList>
            <person name="Ma Q."/>
            <person name="Huang Y."/>
            <person name="Song X."/>
            <person name="Pei D."/>
        </authorList>
    </citation>
    <scope>NUCLEOTIDE SEQUENCE [LARGE SCALE GENOMIC DNA]</scope>
    <source>
        <strain evidence="2">Sxm20200214</strain>
        <tissue evidence="2">Leaf</tissue>
    </source>
</reference>
<accession>A0A8X7QV57</accession>
<comment type="caution">
    <text evidence="2">The sequence shown here is derived from an EMBL/GenBank/DDBJ whole genome shotgun (WGS) entry which is preliminary data.</text>
</comment>
<dbReference type="Proteomes" id="UP000886595">
    <property type="component" value="Unassembled WGS sequence"/>
</dbReference>
<dbReference type="AlphaFoldDB" id="A0A8X7QV57"/>